<evidence type="ECO:0000256" key="6">
    <source>
        <dbReference type="ARBA" id="ARBA00022723"/>
    </source>
</evidence>
<evidence type="ECO:0000256" key="5">
    <source>
        <dbReference type="ARBA" id="ARBA00022679"/>
    </source>
</evidence>
<keyword evidence="9" id="KW-0862">Zinc</keyword>
<evidence type="ECO:0000256" key="4">
    <source>
        <dbReference type="ARBA" id="ARBA00020923"/>
    </source>
</evidence>
<comment type="similarity">
    <text evidence="3">Belongs to the NSE2 family.</text>
</comment>
<dbReference type="GO" id="GO:0008270">
    <property type="term" value="F:zinc ion binding"/>
    <property type="evidence" value="ECO:0007669"/>
    <property type="project" value="UniProtKB-KW"/>
</dbReference>
<comment type="subcellular location">
    <subcellularLocation>
        <location evidence="1">Nucleus</location>
    </subcellularLocation>
</comment>
<dbReference type="InterPro" id="IPR013083">
    <property type="entry name" value="Znf_RING/FYVE/PHD"/>
</dbReference>
<dbReference type="Gene3D" id="3.30.40.10">
    <property type="entry name" value="Zinc/RING finger domain, C3HC4 (zinc finger)"/>
    <property type="match status" value="1"/>
</dbReference>
<keyword evidence="16" id="KW-1185">Reference proteome</keyword>
<dbReference type="InterPro" id="IPR004181">
    <property type="entry name" value="Znf_MIZ"/>
</dbReference>
<dbReference type="InterPro" id="IPR026846">
    <property type="entry name" value="Nse2(Mms21)"/>
</dbReference>
<dbReference type="GO" id="GO:0016925">
    <property type="term" value="P:protein sumoylation"/>
    <property type="evidence" value="ECO:0007669"/>
    <property type="project" value="UniProtKB-UniPathway"/>
</dbReference>
<evidence type="ECO:0000256" key="9">
    <source>
        <dbReference type="ARBA" id="ARBA00022833"/>
    </source>
</evidence>
<dbReference type="Proteomes" id="UP000250572">
    <property type="component" value="Unassembled WGS sequence"/>
</dbReference>
<comment type="caution">
    <text evidence="15">The sequence shown here is derived from an EMBL/GenBank/DDBJ whole genome shotgun (WGS) entry which is preliminary data.</text>
</comment>
<dbReference type="AlphaFoldDB" id="A0A315WC46"/>
<dbReference type="SUPFAM" id="SSF57850">
    <property type="entry name" value="RING/U-box"/>
    <property type="match status" value="1"/>
</dbReference>
<evidence type="ECO:0000256" key="10">
    <source>
        <dbReference type="ARBA" id="ARBA00023242"/>
    </source>
</evidence>
<evidence type="ECO:0000313" key="16">
    <source>
        <dbReference type="Proteomes" id="UP000250572"/>
    </source>
</evidence>
<evidence type="ECO:0000256" key="2">
    <source>
        <dbReference type="ARBA" id="ARBA00004718"/>
    </source>
</evidence>
<name>A0A315WC46_GAMAF</name>
<dbReference type="PANTHER" id="PTHR21330:SF1">
    <property type="entry name" value="E3 SUMO-PROTEIN LIGASE NSE2"/>
    <property type="match status" value="1"/>
</dbReference>
<dbReference type="PROSITE" id="PS51044">
    <property type="entry name" value="ZF_SP_RING"/>
    <property type="match status" value="1"/>
</dbReference>
<accession>A0A315WC46</accession>
<comment type="pathway">
    <text evidence="2">Protein modification; protein sumoylation.</text>
</comment>
<evidence type="ECO:0000256" key="11">
    <source>
        <dbReference type="ARBA" id="ARBA00031731"/>
    </source>
</evidence>
<dbReference type="OMA" id="NHHYDEG"/>
<dbReference type="CDD" id="cd16651">
    <property type="entry name" value="SPL-RING_NSE2"/>
    <property type="match status" value="1"/>
</dbReference>
<feature type="domain" description="SP-RING-type" evidence="14">
    <location>
        <begin position="139"/>
        <end position="225"/>
    </location>
</feature>
<dbReference type="GO" id="GO:0061665">
    <property type="term" value="F:SUMO ligase activity"/>
    <property type="evidence" value="ECO:0007669"/>
    <property type="project" value="TreeGrafter"/>
</dbReference>
<keyword evidence="6" id="KW-0479">Metal-binding</keyword>
<evidence type="ECO:0000256" key="8">
    <source>
        <dbReference type="ARBA" id="ARBA00022786"/>
    </source>
</evidence>
<dbReference type="GO" id="GO:0030915">
    <property type="term" value="C:Smc5-Smc6 complex"/>
    <property type="evidence" value="ECO:0007669"/>
    <property type="project" value="InterPro"/>
</dbReference>
<evidence type="ECO:0000259" key="14">
    <source>
        <dbReference type="PROSITE" id="PS51044"/>
    </source>
</evidence>
<dbReference type="OrthoDB" id="26899at2759"/>
<dbReference type="GO" id="GO:0000724">
    <property type="term" value="P:double-strand break repair via homologous recombination"/>
    <property type="evidence" value="ECO:0007669"/>
    <property type="project" value="InterPro"/>
</dbReference>
<organism evidence="15 16">
    <name type="scientific">Gambusia affinis</name>
    <name type="common">Western mosquitofish</name>
    <name type="synonym">Heterandria affinis</name>
    <dbReference type="NCBI Taxonomy" id="33528"/>
    <lineage>
        <taxon>Eukaryota</taxon>
        <taxon>Metazoa</taxon>
        <taxon>Chordata</taxon>
        <taxon>Craniata</taxon>
        <taxon>Vertebrata</taxon>
        <taxon>Euteleostomi</taxon>
        <taxon>Actinopterygii</taxon>
        <taxon>Neopterygii</taxon>
        <taxon>Teleostei</taxon>
        <taxon>Neoteleostei</taxon>
        <taxon>Acanthomorphata</taxon>
        <taxon>Ovalentaria</taxon>
        <taxon>Atherinomorphae</taxon>
        <taxon>Cyprinodontiformes</taxon>
        <taxon>Poeciliidae</taxon>
        <taxon>Poeciliinae</taxon>
        <taxon>Gambusia</taxon>
    </lineage>
</organism>
<dbReference type="STRING" id="33528.ENSGAFP00000000214"/>
<evidence type="ECO:0000256" key="7">
    <source>
        <dbReference type="ARBA" id="ARBA00022771"/>
    </source>
</evidence>
<evidence type="ECO:0000256" key="3">
    <source>
        <dbReference type="ARBA" id="ARBA00008212"/>
    </source>
</evidence>
<keyword evidence="10" id="KW-0539">Nucleus</keyword>
<dbReference type="GO" id="GO:0005634">
    <property type="term" value="C:nucleus"/>
    <property type="evidence" value="ECO:0007669"/>
    <property type="project" value="UniProtKB-SubCell"/>
</dbReference>
<evidence type="ECO:0000256" key="12">
    <source>
        <dbReference type="ARBA" id="ARBA00032533"/>
    </source>
</evidence>
<reference evidence="15 16" key="1">
    <citation type="journal article" date="2018" name="G3 (Bethesda)">
        <title>A High-Quality Reference Genome for the Invasive Mosquitofish Gambusia affinis Using a Chicago Library.</title>
        <authorList>
            <person name="Hoffberg S.L."/>
            <person name="Troendle N.J."/>
            <person name="Glenn T.C."/>
            <person name="Mahmud O."/>
            <person name="Louha S."/>
            <person name="Chalopin D."/>
            <person name="Bennetzen J.L."/>
            <person name="Mauricio R."/>
        </authorList>
    </citation>
    <scope>NUCLEOTIDE SEQUENCE [LARGE SCALE GENOMIC DNA]</scope>
    <source>
        <strain evidence="15">NE01/NJP1002.9</strain>
        <tissue evidence="15">Muscle</tissue>
    </source>
</reference>
<proteinExistence type="inferred from homology"/>
<gene>
    <name evidence="15" type="ORF">CCH79_00007452</name>
</gene>
<keyword evidence="7 13" id="KW-0863">Zinc-finger</keyword>
<evidence type="ECO:0000313" key="15">
    <source>
        <dbReference type="EMBL" id="PWA33615.1"/>
    </source>
</evidence>
<protein>
    <recommendedName>
        <fullName evidence="4">E3 SUMO-protein ligase NSE2</fullName>
    </recommendedName>
    <alternativeName>
        <fullName evidence="11">E3 SUMO-protein transferase NSE2</fullName>
    </alternativeName>
    <alternativeName>
        <fullName evidence="12">Non-structural maintenance of chromosomes element 2 homolog</fullName>
    </alternativeName>
</protein>
<dbReference type="PANTHER" id="PTHR21330">
    <property type="entry name" value="E3 SUMO-PROTEIN LIGASE NSE2"/>
    <property type="match status" value="1"/>
</dbReference>
<keyword evidence="5" id="KW-0808">Transferase</keyword>
<sequence length="230" mass="25691">MSLKAVDGILSSLKSCQTDLGTGMDIVTDVAMDLAEAQDEEMNPGIKEMEAMILECAKLDREINYFVDIVQQATAEVTPQQPEAMFSLSAKVKQRFAERIAQLSNADLNNHQKVAAFKESIKNSLQQADQDSTEGIEELDEDIAVTQSQVNFSCPLTQVEMVNPMKNKKCSHHYDEEAILSLIKTKHSQKKKCRCPVVGCGNGDVKESDLIPDQMLRRKIQNQKRQSNKT</sequence>
<keyword evidence="8" id="KW-0833">Ubl conjugation pathway</keyword>
<evidence type="ECO:0000256" key="13">
    <source>
        <dbReference type="PROSITE-ProRule" id="PRU00452"/>
    </source>
</evidence>
<dbReference type="UniPathway" id="UPA00886"/>
<dbReference type="Pfam" id="PF11789">
    <property type="entry name" value="zf-Nse"/>
    <property type="match status" value="1"/>
</dbReference>
<evidence type="ECO:0000256" key="1">
    <source>
        <dbReference type="ARBA" id="ARBA00004123"/>
    </source>
</evidence>
<dbReference type="EMBL" id="NHOQ01000034">
    <property type="protein sequence ID" value="PWA33615.1"/>
    <property type="molecule type" value="Genomic_DNA"/>
</dbReference>